<dbReference type="Pfam" id="PF07704">
    <property type="entry name" value="PSK_trans_fac"/>
    <property type="match status" value="1"/>
</dbReference>
<dbReference type="EMBL" id="DSKI01000129">
    <property type="protein sequence ID" value="HEB42547.1"/>
    <property type="molecule type" value="Genomic_DNA"/>
</dbReference>
<protein>
    <submittedName>
        <fullName evidence="1">Transcription factor</fullName>
    </submittedName>
</protein>
<accession>A0A7C1T9F7</accession>
<organism evidence="1">
    <name type="scientific">Agrobacterium albertimagni</name>
    <dbReference type="NCBI Taxonomy" id="147266"/>
    <lineage>
        <taxon>Bacteria</taxon>
        <taxon>Pseudomonadati</taxon>
        <taxon>Pseudomonadota</taxon>
        <taxon>Alphaproteobacteria</taxon>
        <taxon>Hyphomicrobiales</taxon>
        <taxon>Rhizobiaceae</taxon>
        <taxon>Rhizobium/Agrobacterium group</taxon>
        <taxon>Agrobacterium</taxon>
    </lineage>
</organism>
<name>A0A7C1T9F7_9HYPH</name>
<proteinExistence type="predicted"/>
<evidence type="ECO:0000313" key="1">
    <source>
        <dbReference type="EMBL" id="HEB42547.1"/>
    </source>
</evidence>
<dbReference type="InterPro" id="IPR011660">
    <property type="entry name" value="VapB-like"/>
</dbReference>
<reference evidence="1" key="1">
    <citation type="journal article" date="2020" name="mSystems">
        <title>Genome- and Community-Level Interaction Insights into Carbon Utilization and Element Cycling Functions of Hydrothermarchaeota in Hydrothermal Sediment.</title>
        <authorList>
            <person name="Zhou Z."/>
            <person name="Liu Y."/>
            <person name="Xu W."/>
            <person name="Pan J."/>
            <person name="Luo Z.H."/>
            <person name="Li M."/>
        </authorList>
    </citation>
    <scope>NUCLEOTIDE SEQUENCE [LARGE SCALE GENOMIC DNA]</scope>
    <source>
        <strain evidence="1">SpSt-243</strain>
    </source>
</reference>
<comment type="caution">
    <text evidence="1">The sequence shown here is derived from an EMBL/GenBank/DDBJ whole genome shotgun (WGS) entry which is preliminary data.</text>
</comment>
<sequence length="82" mass="9072">MSLNIKDPEAHRLAQAIALATGQSMSRVVTDALRERYAQLEKQNGKASVDELLMIANRAAAHLKQPYADHAELLYDEDGLPK</sequence>
<dbReference type="AlphaFoldDB" id="A0A7C1T9F7"/>
<gene>
    <name evidence="1" type="ORF">ENP70_02335</name>
</gene>